<feature type="signal peptide" evidence="25">
    <location>
        <begin position="1"/>
        <end position="33"/>
    </location>
</feature>
<dbReference type="InterPro" id="IPR008266">
    <property type="entry name" value="Tyr_kinase_AS"/>
</dbReference>
<dbReference type="GO" id="GO:0005524">
    <property type="term" value="F:ATP binding"/>
    <property type="evidence" value="ECO:0007669"/>
    <property type="project" value="UniProtKB-UniRule"/>
</dbReference>
<dbReference type="GO" id="GO:0009653">
    <property type="term" value="P:anatomical structure morphogenesis"/>
    <property type="evidence" value="ECO:0007669"/>
    <property type="project" value="UniProtKB-ARBA"/>
</dbReference>
<evidence type="ECO:0000313" key="27">
    <source>
        <dbReference type="EMBL" id="KAG6686833.1"/>
    </source>
</evidence>
<dbReference type="EMBL" id="CM031835">
    <property type="protein sequence ID" value="KAG6686833.1"/>
    <property type="molecule type" value="Genomic_DNA"/>
</dbReference>
<dbReference type="GO" id="GO:0005886">
    <property type="term" value="C:plasma membrane"/>
    <property type="evidence" value="ECO:0007669"/>
    <property type="project" value="UniProtKB-SubCell"/>
</dbReference>
<keyword evidence="15 23" id="KW-0067">ATP-binding</keyword>
<comment type="catalytic activity">
    <reaction evidence="21">
        <text>L-threonyl-[protein] + ATP = O-phospho-L-threonyl-[protein] + ADP + H(+)</text>
        <dbReference type="Rhea" id="RHEA:46608"/>
        <dbReference type="Rhea" id="RHEA-COMP:11060"/>
        <dbReference type="Rhea" id="RHEA-COMP:11605"/>
        <dbReference type="ChEBI" id="CHEBI:15378"/>
        <dbReference type="ChEBI" id="CHEBI:30013"/>
        <dbReference type="ChEBI" id="CHEBI:30616"/>
        <dbReference type="ChEBI" id="CHEBI:61977"/>
        <dbReference type="ChEBI" id="CHEBI:456216"/>
        <dbReference type="EC" id="2.7.11.1"/>
    </reaction>
</comment>
<evidence type="ECO:0000256" key="19">
    <source>
        <dbReference type="ARBA" id="ARBA00023180"/>
    </source>
</evidence>
<keyword evidence="17 24" id="KW-0472">Membrane</keyword>
<dbReference type="GO" id="GO:0004674">
    <property type="term" value="F:protein serine/threonine kinase activity"/>
    <property type="evidence" value="ECO:0007669"/>
    <property type="project" value="UniProtKB-KW"/>
</dbReference>
<comment type="catalytic activity">
    <reaction evidence="22">
        <text>L-seryl-[protein] + ATP = O-phospho-L-seryl-[protein] + ADP + H(+)</text>
        <dbReference type="Rhea" id="RHEA:17989"/>
        <dbReference type="Rhea" id="RHEA-COMP:9863"/>
        <dbReference type="Rhea" id="RHEA-COMP:11604"/>
        <dbReference type="ChEBI" id="CHEBI:15378"/>
        <dbReference type="ChEBI" id="CHEBI:29999"/>
        <dbReference type="ChEBI" id="CHEBI:30616"/>
        <dbReference type="ChEBI" id="CHEBI:83421"/>
        <dbReference type="ChEBI" id="CHEBI:456216"/>
        <dbReference type="EC" id="2.7.11.1"/>
    </reaction>
</comment>
<evidence type="ECO:0000256" key="18">
    <source>
        <dbReference type="ARBA" id="ARBA00023170"/>
    </source>
</evidence>
<evidence type="ECO:0000256" key="15">
    <source>
        <dbReference type="ARBA" id="ARBA00022840"/>
    </source>
</evidence>
<dbReference type="Pfam" id="PF23598">
    <property type="entry name" value="LRR_14"/>
    <property type="match status" value="1"/>
</dbReference>
<evidence type="ECO:0000256" key="24">
    <source>
        <dbReference type="SAM" id="Phobius"/>
    </source>
</evidence>
<evidence type="ECO:0000256" key="17">
    <source>
        <dbReference type="ARBA" id="ARBA00023136"/>
    </source>
</evidence>
<dbReference type="InterPro" id="IPR017441">
    <property type="entry name" value="Protein_kinase_ATP_BS"/>
</dbReference>
<dbReference type="PROSITE" id="PS00107">
    <property type="entry name" value="PROTEIN_KINASE_ATP"/>
    <property type="match status" value="1"/>
</dbReference>
<keyword evidence="14" id="KW-0418">Kinase</keyword>
<dbReference type="Proteomes" id="UP000811246">
    <property type="component" value="Chromosome 11"/>
</dbReference>
<dbReference type="FunFam" id="1.10.510.10:FF:000445">
    <property type="entry name" value="MDIS1-interacting receptor like kinase 2"/>
    <property type="match status" value="1"/>
</dbReference>
<dbReference type="GO" id="GO:0033612">
    <property type="term" value="F:receptor serine/threonine kinase binding"/>
    <property type="evidence" value="ECO:0007669"/>
    <property type="project" value="TreeGrafter"/>
</dbReference>
<evidence type="ECO:0000256" key="8">
    <source>
        <dbReference type="ARBA" id="ARBA00022614"/>
    </source>
</evidence>
<dbReference type="PROSITE" id="PS50011">
    <property type="entry name" value="PROTEIN_KINASE_DOM"/>
    <property type="match status" value="1"/>
</dbReference>
<dbReference type="InterPro" id="IPR001611">
    <property type="entry name" value="Leu-rich_rpt"/>
</dbReference>
<dbReference type="FunFam" id="3.30.200.20:FF:000309">
    <property type="entry name" value="Leucine-rich repeat receptor protein kinase MSP1"/>
    <property type="match status" value="1"/>
</dbReference>
<dbReference type="GO" id="GO:0099402">
    <property type="term" value="P:plant organ development"/>
    <property type="evidence" value="ECO:0007669"/>
    <property type="project" value="UniProtKB-ARBA"/>
</dbReference>
<feature type="chain" id="PRO_5037779846" description="non-specific serine/threonine protein kinase" evidence="25">
    <location>
        <begin position="34"/>
        <end position="1046"/>
    </location>
</feature>
<dbReference type="InterPro" id="IPR000719">
    <property type="entry name" value="Prot_kinase_dom"/>
</dbReference>
<evidence type="ECO:0000256" key="10">
    <source>
        <dbReference type="ARBA" id="ARBA00022692"/>
    </source>
</evidence>
<dbReference type="Pfam" id="PF13855">
    <property type="entry name" value="LRR_8"/>
    <property type="match status" value="4"/>
</dbReference>
<evidence type="ECO:0000256" key="3">
    <source>
        <dbReference type="ARBA" id="ARBA00012513"/>
    </source>
</evidence>
<evidence type="ECO:0000256" key="14">
    <source>
        <dbReference type="ARBA" id="ARBA00022777"/>
    </source>
</evidence>
<evidence type="ECO:0000256" key="13">
    <source>
        <dbReference type="ARBA" id="ARBA00022741"/>
    </source>
</evidence>
<dbReference type="PANTHER" id="PTHR48056:SF42">
    <property type="entry name" value="MDIS1-INTERACTING RECEPTOR LIKE KINASE 2-LIKE"/>
    <property type="match status" value="1"/>
</dbReference>
<feature type="binding site" evidence="23">
    <location>
        <position position="799"/>
    </location>
    <ligand>
        <name>ATP</name>
        <dbReference type="ChEBI" id="CHEBI:30616"/>
    </ligand>
</feature>
<evidence type="ECO:0000256" key="12">
    <source>
        <dbReference type="ARBA" id="ARBA00022737"/>
    </source>
</evidence>
<evidence type="ECO:0000259" key="26">
    <source>
        <dbReference type="PROSITE" id="PS50011"/>
    </source>
</evidence>
<dbReference type="EC" id="2.7.11.1" evidence="3"/>
<dbReference type="SMART" id="SM00369">
    <property type="entry name" value="LRR_TYP"/>
    <property type="match status" value="11"/>
</dbReference>
<evidence type="ECO:0000256" key="11">
    <source>
        <dbReference type="ARBA" id="ARBA00022729"/>
    </source>
</evidence>
<evidence type="ECO:0000256" key="6">
    <source>
        <dbReference type="ARBA" id="ARBA00022527"/>
    </source>
</evidence>
<dbReference type="AlphaFoldDB" id="A0A922DLR4"/>
<keyword evidence="7" id="KW-0597">Phosphoprotein</keyword>
<keyword evidence="13 23" id="KW-0547">Nucleotide-binding</keyword>
<dbReference type="Pfam" id="PF08263">
    <property type="entry name" value="LRRNT_2"/>
    <property type="match status" value="1"/>
</dbReference>
<keyword evidence="16 24" id="KW-1133">Transmembrane helix</keyword>
<dbReference type="InterPro" id="IPR003591">
    <property type="entry name" value="Leu-rich_rpt_typical-subtyp"/>
</dbReference>
<dbReference type="SMART" id="SM00365">
    <property type="entry name" value="LRR_SD22"/>
    <property type="match status" value="6"/>
</dbReference>
<keyword evidence="10 24" id="KW-0812">Transmembrane</keyword>
<reference evidence="27" key="1">
    <citation type="submission" date="2021-01" db="EMBL/GenBank/DDBJ databases">
        <authorList>
            <person name="Lovell J.T."/>
            <person name="Bentley N."/>
            <person name="Bhattarai G."/>
            <person name="Jenkins J.W."/>
            <person name="Sreedasyam A."/>
            <person name="Alarcon Y."/>
            <person name="Bock C."/>
            <person name="Boston L."/>
            <person name="Carlson J."/>
            <person name="Cervantes K."/>
            <person name="Clermont K."/>
            <person name="Krom N."/>
            <person name="Kubenka K."/>
            <person name="Mamidi S."/>
            <person name="Mattison C."/>
            <person name="Monteros M."/>
            <person name="Pisani C."/>
            <person name="Plott C."/>
            <person name="Rajasekar S."/>
            <person name="Rhein H.S."/>
            <person name="Rohla C."/>
            <person name="Song M."/>
            <person name="Hilaire R.S."/>
            <person name="Shu S."/>
            <person name="Wells L."/>
            <person name="Wang X."/>
            <person name="Webber J."/>
            <person name="Heerema R.J."/>
            <person name="Klein P."/>
            <person name="Conner P."/>
            <person name="Grauke L."/>
            <person name="Grimwood J."/>
            <person name="Schmutz J."/>
            <person name="Randall J.J."/>
        </authorList>
    </citation>
    <scope>NUCLEOTIDE SEQUENCE</scope>
    <source>
        <tissue evidence="27">Leaf</tissue>
    </source>
</reference>
<feature type="transmembrane region" description="Helical" evidence="24">
    <location>
        <begin position="703"/>
        <end position="728"/>
    </location>
</feature>
<evidence type="ECO:0000256" key="25">
    <source>
        <dbReference type="SAM" id="SignalP"/>
    </source>
</evidence>
<organism evidence="27 28">
    <name type="scientific">Carya illinoinensis</name>
    <name type="common">Pecan</name>
    <dbReference type="NCBI Taxonomy" id="32201"/>
    <lineage>
        <taxon>Eukaryota</taxon>
        <taxon>Viridiplantae</taxon>
        <taxon>Streptophyta</taxon>
        <taxon>Embryophyta</taxon>
        <taxon>Tracheophyta</taxon>
        <taxon>Spermatophyta</taxon>
        <taxon>Magnoliopsida</taxon>
        <taxon>eudicotyledons</taxon>
        <taxon>Gunneridae</taxon>
        <taxon>Pentapetalae</taxon>
        <taxon>rosids</taxon>
        <taxon>fabids</taxon>
        <taxon>Fagales</taxon>
        <taxon>Juglandaceae</taxon>
        <taxon>Carya</taxon>
    </lineage>
</organism>
<comment type="subcellular location">
    <subcellularLocation>
        <location evidence="2">Cell membrane</location>
        <topology evidence="2">Single-pass type I membrane protein</topology>
    </subcellularLocation>
    <subcellularLocation>
        <location evidence="1">Secreted</location>
        <location evidence="1">Cell wall</location>
    </subcellularLocation>
</comment>
<proteinExistence type="inferred from homology"/>
<keyword evidence="4" id="KW-1003">Cell membrane</keyword>
<keyword evidence="5" id="KW-0134">Cell wall</keyword>
<evidence type="ECO:0000256" key="2">
    <source>
        <dbReference type="ARBA" id="ARBA00004251"/>
    </source>
</evidence>
<evidence type="ECO:0000256" key="22">
    <source>
        <dbReference type="ARBA" id="ARBA00048679"/>
    </source>
</evidence>
<keyword evidence="18" id="KW-0675">Receptor</keyword>
<evidence type="ECO:0000256" key="1">
    <source>
        <dbReference type="ARBA" id="ARBA00004191"/>
    </source>
</evidence>
<keyword evidence="11 25" id="KW-0732">Signal</keyword>
<keyword evidence="9" id="KW-0808">Transferase</keyword>
<comment type="similarity">
    <text evidence="20">Belongs to the polygalacturonase-inhibiting protein family.</text>
</comment>
<gene>
    <name evidence="27" type="ORF">I3842_11G040500</name>
</gene>
<evidence type="ECO:0000256" key="20">
    <source>
        <dbReference type="ARBA" id="ARBA00038043"/>
    </source>
</evidence>
<evidence type="ECO:0000256" key="23">
    <source>
        <dbReference type="PROSITE-ProRule" id="PRU10141"/>
    </source>
</evidence>
<evidence type="ECO:0000256" key="7">
    <source>
        <dbReference type="ARBA" id="ARBA00022553"/>
    </source>
</evidence>
<keyword evidence="5" id="KW-0964">Secreted</keyword>
<dbReference type="PANTHER" id="PTHR48056">
    <property type="entry name" value="LRR RECEPTOR-LIKE SERINE/THREONINE-PROTEIN KINASE-RELATED"/>
    <property type="match status" value="1"/>
</dbReference>
<evidence type="ECO:0000256" key="21">
    <source>
        <dbReference type="ARBA" id="ARBA00047899"/>
    </source>
</evidence>
<comment type="caution">
    <text evidence="27">The sequence shown here is derived from an EMBL/GenBank/DDBJ whole genome shotgun (WGS) entry which is preliminary data.</text>
</comment>
<sequence>MGSLTIKKVFSQLLTTFVLFMFSLVSLPEAAFSSNSSIEVTALLTWKNSLQNESQSQLSSWTSVASSNLNQIRNPCMSWLGISCNFAGSVIRINLTNSSLQGTLQEFSFRSFPNLAYVDLSKNALFGTIPPQISYLSKLKYLELSFNKFSGKIPPEIGLLTNLEVLCLVHNKLNGSIPKEMGRLNFLTELALFKNHLDGSIPSSLSNLSNLVKLFLYENELSGFIPPEMGNLSNLVKLSINTNHLTGPIPPTFGNLKKLTTLHMFDNLLFGHIPPNIGSLKSLENLSLFRNNLSGSIPTSLGDLENLTLLHLSGNNLSGSIPPELGNLSSIIDLQLSENQLHGPFPTSFANLSNLKSLFLRDNDLSGPIPQGIGDLINLVTLQLDTNQFIGHLPKNICHSGSLENFSASDNHLVGQVPKSFKNCTSLVRVHLEGNQLVGDISDDFGVYPNLTFIDLSDNGFYGEISSNWGDCHQLRTLLVGRNNITGSIPPEIGNWTRLGELDLSSNHIVGMIPEEFGRLISLERLRMNGNQLSGAIPFEFGSLANLEYLDLSSNKLSKSIPRNFGDFVKLIVLNLSHNNFSEGIPAHLLTLSHISKLDISYNFLNGEIPMEIKKLESIVILNLSHNSLSGFIPKAFEQMHGLMYVDISYNELQGPIPNSNAFLYAPVEALQGNKGLCGNVTGLQPCNASIIYRHSSKRGHKVVFLLVFSLLGAVFVLLSFFGFILFMQRRKTDLKSKQSKTEGQVSFLSILHFNGRTLYDEIIKVTNGFDALYCIGNGGHGTVYKAELTSGDIVAVKKFNQPLHDASESRFQKEFLNEIRALMDIRHRNIVKLYGFCSHVQHSFLVCEYLERGSLSLILGNEDAAKVLGWSKRLNIVKGVAYALSYMHHDCSPPIIHRDISSSNILLDSQFEAHVSDFGTAKLLELDKSNWTSLAGTYGYIAPELAYTMKVTEKCDVYSFGVLAIEVIRGKHPSDFISTLSMPLALENIQLKDMLDQRLPFPTAQVENELKIVIQLAMKCLNVYPQSRPTMHMISQVLLTDIANS</sequence>
<evidence type="ECO:0000256" key="9">
    <source>
        <dbReference type="ARBA" id="ARBA00022679"/>
    </source>
</evidence>
<keyword evidence="19" id="KW-0325">Glycoprotein</keyword>
<evidence type="ECO:0000256" key="16">
    <source>
        <dbReference type="ARBA" id="ARBA00022989"/>
    </source>
</evidence>
<evidence type="ECO:0000256" key="5">
    <source>
        <dbReference type="ARBA" id="ARBA00022512"/>
    </source>
</evidence>
<dbReference type="FunFam" id="3.80.10.10:FF:000416">
    <property type="entry name" value="Probable leucine-rich repeat receptor-like protein kinase At5g63930"/>
    <property type="match status" value="1"/>
</dbReference>
<dbReference type="InterPro" id="IPR055414">
    <property type="entry name" value="LRR_R13L4/SHOC2-like"/>
</dbReference>
<dbReference type="FunFam" id="3.80.10.10:FF:000719">
    <property type="entry name" value="MDIS1-interacting receptor like kinase 2 isoform A"/>
    <property type="match status" value="1"/>
</dbReference>
<accession>A0A922DLR4</accession>
<protein>
    <recommendedName>
        <fullName evidence="3">non-specific serine/threonine protein kinase</fullName>
        <ecNumber evidence="3">2.7.11.1</ecNumber>
    </recommendedName>
</protein>
<dbReference type="InterPro" id="IPR050647">
    <property type="entry name" value="Plant_LRR-RLKs"/>
</dbReference>
<dbReference type="Pfam" id="PF00560">
    <property type="entry name" value="LRR_1"/>
    <property type="match status" value="2"/>
</dbReference>
<dbReference type="FunFam" id="3.80.10.10:FF:000400">
    <property type="entry name" value="Nuclear pore complex protein NUP107"/>
    <property type="match status" value="1"/>
</dbReference>
<keyword evidence="6" id="KW-0723">Serine/threonine-protein kinase</keyword>
<dbReference type="InterPro" id="IPR013210">
    <property type="entry name" value="LRR_N_plant-typ"/>
</dbReference>
<keyword evidence="8" id="KW-0433">Leucine-rich repeat</keyword>
<dbReference type="PROSITE" id="PS00109">
    <property type="entry name" value="PROTEIN_KINASE_TYR"/>
    <property type="match status" value="1"/>
</dbReference>
<dbReference type="FunFam" id="3.80.10.10:FF:000095">
    <property type="entry name" value="LRR receptor-like serine/threonine-protein kinase GSO1"/>
    <property type="match status" value="1"/>
</dbReference>
<name>A0A922DLR4_CARIL</name>
<evidence type="ECO:0000313" key="28">
    <source>
        <dbReference type="Proteomes" id="UP000811246"/>
    </source>
</evidence>
<dbReference type="Pfam" id="PF00069">
    <property type="entry name" value="Pkinase"/>
    <property type="match status" value="1"/>
</dbReference>
<keyword evidence="12" id="KW-0677">Repeat</keyword>
<feature type="domain" description="Protein kinase" evidence="26">
    <location>
        <begin position="770"/>
        <end position="1040"/>
    </location>
</feature>
<evidence type="ECO:0000256" key="4">
    <source>
        <dbReference type="ARBA" id="ARBA00022475"/>
    </source>
</evidence>